<dbReference type="GO" id="GO:0042910">
    <property type="term" value="F:xenobiotic transmembrane transporter activity"/>
    <property type="evidence" value="ECO:0007669"/>
    <property type="project" value="InterPro"/>
</dbReference>
<dbReference type="Proteomes" id="UP000067738">
    <property type="component" value="Chromosome"/>
</dbReference>
<keyword evidence="8 10" id="KW-0472">Membrane</keyword>
<evidence type="ECO:0000256" key="8">
    <source>
        <dbReference type="ARBA" id="ARBA00023136"/>
    </source>
</evidence>
<reference evidence="11 12" key="1">
    <citation type="submission" date="2015-04" db="EMBL/GenBank/DDBJ databases">
        <title>The complete genome sequence of the rumen methanogen Methanobrevibacter millerae SM9.</title>
        <authorList>
            <person name="Leahy S.C."/>
            <person name="Kelly W.J."/>
            <person name="Pacheco D.M."/>
            <person name="Li D."/>
            <person name="Altermann E."/>
            <person name="Attwood G.T."/>
        </authorList>
    </citation>
    <scope>NUCLEOTIDE SEQUENCE [LARGE SCALE GENOMIC DNA]</scope>
    <source>
        <strain evidence="11 12">SM9</strain>
    </source>
</reference>
<feature type="transmembrane region" description="Helical" evidence="10">
    <location>
        <begin position="382"/>
        <end position="403"/>
    </location>
</feature>
<keyword evidence="4" id="KW-1003">Cell membrane</keyword>
<evidence type="ECO:0000256" key="4">
    <source>
        <dbReference type="ARBA" id="ARBA00022475"/>
    </source>
</evidence>
<organism evidence="11 12">
    <name type="scientific">Methanobrevibacter millerae</name>
    <dbReference type="NCBI Taxonomy" id="230361"/>
    <lineage>
        <taxon>Archaea</taxon>
        <taxon>Methanobacteriati</taxon>
        <taxon>Methanobacteriota</taxon>
        <taxon>Methanomada group</taxon>
        <taxon>Methanobacteria</taxon>
        <taxon>Methanobacteriales</taxon>
        <taxon>Methanobacteriaceae</taxon>
        <taxon>Methanobrevibacter</taxon>
    </lineage>
</organism>
<evidence type="ECO:0000256" key="2">
    <source>
        <dbReference type="ARBA" id="ARBA00022448"/>
    </source>
</evidence>
<dbReference type="GO" id="GO:0006811">
    <property type="term" value="P:monoatomic ion transport"/>
    <property type="evidence" value="ECO:0007669"/>
    <property type="project" value="UniProtKB-KW"/>
</dbReference>
<dbReference type="EMBL" id="CP011266">
    <property type="protein sequence ID" value="ALT68541.1"/>
    <property type="molecule type" value="Genomic_DNA"/>
</dbReference>
<feature type="transmembrane region" description="Helical" evidence="10">
    <location>
        <begin position="92"/>
        <end position="120"/>
    </location>
</feature>
<comment type="subcellular location">
    <subcellularLocation>
        <location evidence="1">Cell membrane</location>
        <topology evidence="1">Multi-pass membrane protein</topology>
    </subcellularLocation>
</comment>
<keyword evidence="7" id="KW-0406">Ion transport</keyword>
<evidence type="ECO:0000256" key="7">
    <source>
        <dbReference type="ARBA" id="ARBA00023065"/>
    </source>
</evidence>
<keyword evidence="5 10" id="KW-0812">Transmembrane</keyword>
<gene>
    <name evidence="11" type="ORF">sm9_0747</name>
</gene>
<feature type="transmembrane region" description="Helical" evidence="10">
    <location>
        <begin position="409"/>
        <end position="428"/>
    </location>
</feature>
<dbReference type="PANTHER" id="PTHR43298:SF2">
    <property type="entry name" value="FMN_FAD EXPORTER YEEO-RELATED"/>
    <property type="match status" value="1"/>
</dbReference>
<evidence type="ECO:0000256" key="1">
    <source>
        <dbReference type="ARBA" id="ARBA00004651"/>
    </source>
</evidence>
<dbReference type="RefSeq" id="WP_058738855.1">
    <property type="nucleotide sequence ID" value="NZ_CP011266.1"/>
</dbReference>
<feature type="transmembrane region" description="Helical" evidence="10">
    <location>
        <begin position="161"/>
        <end position="184"/>
    </location>
</feature>
<feature type="transmembrane region" description="Helical" evidence="10">
    <location>
        <begin position="337"/>
        <end position="361"/>
    </location>
</feature>
<dbReference type="InterPro" id="IPR002528">
    <property type="entry name" value="MATE_fam"/>
</dbReference>
<name>A0A0U3EIZ9_9EURY</name>
<feature type="transmembrane region" description="Helical" evidence="10">
    <location>
        <begin position="132"/>
        <end position="149"/>
    </location>
</feature>
<proteinExistence type="predicted"/>
<dbReference type="GeneID" id="26735719"/>
<accession>A0A0U3EIZ9</accession>
<evidence type="ECO:0000256" key="3">
    <source>
        <dbReference type="ARBA" id="ARBA00022449"/>
    </source>
</evidence>
<dbReference type="PIRSF" id="PIRSF006603">
    <property type="entry name" value="DinF"/>
    <property type="match status" value="1"/>
</dbReference>
<dbReference type="OrthoDB" id="214119at2157"/>
<evidence type="ECO:0000256" key="10">
    <source>
        <dbReference type="SAM" id="Phobius"/>
    </source>
</evidence>
<evidence type="ECO:0000256" key="6">
    <source>
        <dbReference type="ARBA" id="ARBA00022989"/>
    </source>
</evidence>
<dbReference type="InterPro" id="IPR048279">
    <property type="entry name" value="MdtK-like"/>
</dbReference>
<feature type="transmembrane region" description="Helical" evidence="10">
    <location>
        <begin position="191"/>
        <end position="212"/>
    </location>
</feature>
<dbReference type="PANTHER" id="PTHR43298">
    <property type="entry name" value="MULTIDRUG RESISTANCE PROTEIN NORM-RELATED"/>
    <property type="match status" value="1"/>
</dbReference>
<dbReference type="Pfam" id="PF01554">
    <property type="entry name" value="MatE"/>
    <property type="match status" value="2"/>
</dbReference>
<keyword evidence="3" id="KW-0050">Antiport</keyword>
<feature type="transmembrane region" description="Helical" evidence="10">
    <location>
        <begin position="312"/>
        <end position="331"/>
    </location>
</feature>
<evidence type="ECO:0000256" key="9">
    <source>
        <dbReference type="ARBA" id="ARBA00031636"/>
    </source>
</evidence>
<feature type="transmembrane region" description="Helical" evidence="10">
    <location>
        <begin position="14"/>
        <end position="35"/>
    </location>
</feature>
<feature type="transmembrane region" description="Helical" evidence="10">
    <location>
        <begin position="47"/>
        <end position="72"/>
    </location>
</feature>
<evidence type="ECO:0000256" key="5">
    <source>
        <dbReference type="ARBA" id="ARBA00022692"/>
    </source>
</evidence>
<keyword evidence="12" id="KW-1185">Reference proteome</keyword>
<dbReference type="InterPro" id="IPR050222">
    <property type="entry name" value="MATE_MdtK"/>
</dbReference>
<keyword evidence="6 10" id="KW-1133">Transmembrane helix</keyword>
<dbReference type="GO" id="GO:0005886">
    <property type="term" value="C:plasma membrane"/>
    <property type="evidence" value="ECO:0007669"/>
    <property type="project" value="UniProtKB-SubCell"/>
</dbReference>
<protein>
    <recommendedName>
        <fullName evidence="9">Multidrug-efflux transporter</fullName>
    </recommendedName>
</protein>
<feature type="transmembrane region" description="Helical" evidence="10">
    <location>
        <begin position="232"/>
        <end position="253"/>
    </location>
</feature>
<evidence type="ECO:0000313" key="11">
    <source>
        <dbReference type="EMBL" id="ALT68541.1"/>
    </source>
</evidence>
<dbReference type="GO" id="GO:0015297">
    <property type="term" value="F:antiporter activity"/>
    <property type="evidence" value="ECO:0007669"/>
    <property type="project" value="UniProtKB-KW"/>
</dbReference>
<keyword evidence="2" id="KW-0813">Transport</keyword>
<sequence length="445" mass="49516">MADNVDFISNPKNAFWQFTTPLLLLTLFEAGYSFVDVFWVSQMNPESFFAIGVTVPILTLIVSFGRSLGIGTNSIMSREMGDNNLIGSYNSILHGIVACLVSCVIIMMSIFFLMDILTFVGADSSMDLSMQYLSPMILCPFVFIFSNFFANTLQAEGNSKIPTILLISTNVLNLVLDPIFIFVLDWGVSGASYATILSSGFSALYLLYWYLSGKSEVPINFRYFKPGIVYDIFTVAFPNFLMDSLWCILILFFNKILIEQLGQIGVLLYSSASKIQSVIISHQKAFSRGLVSICGHLFGANKIDELKDLYHYVLKITILISVISTVIFFFIRDYGFALFSVTGVPESVFYIALAGIIIVPFRGITAVTEKMLDGMGKSFYELLLTLGSIIYEISIVYLLAPIFKQGVCVLLGILVGEVTLAILYYIMLKYFLKKSENEIHHAAGA</sequence>
<evidence type="ECO:0000313" key="12">
    <source>
        <dbReference type="Proteomes" id="UP000067738"/>
    </source>
</evidence>
<dbReference type="KEGG" id="mmil:sm9_0747"/>
<dbReference type="AlphaFoldDB" id="A0A0U3EIZ9"/>
<dbReference type="PATRIC" id="fig|230361.4.peg.771"/>